<evidence type="ECO:0000313" key="7">
    <source>
        <dbReference type="Proteomes" id="UP001056429"/>
    </source>
</evidence>
<dbReference type="PROSITE" id="PS00211">
    <property type="entry name" value="ABC_TRANSPORTER_1"/>
    <property type="match status" value="1"/>
</dbReference>
<dbReference type="AlphaFoldDB" id="A0A9J6P0M0"/>
<evidence type="ECO:0000256" key="1">
    <source>
        <dbReference type="ARBA" id="ARBA00005417"/>
    </source>
</evidence>
<dbReference type="PROSITE" id="PS50893">
    <property type="entry name" value="ABC_TRANSPORTER_2"/>
    <property type="match status" value="1"/>
</dbReference>
<dbReference type="SMART" id="SM00382">
    <property type="entry name" value="AAA"/>
    <property type="match status" value="1"/>
</dbReference>
<dbReference type="EMBL" id="JAGSOJ010000002">
    <property type="protein sequence ID" value="MCM1989932.1"/>
    <property type="molecule type" value="Genomic_DNA"/>
</dbReference>
<keyword evidence="4 6" id="KW-0067">ATP-binding</keyword>
<dbReference type="RefSeq" id="WP_250858966.1">
    <property type="nucleotide sequence ID" value="NZ_JAGSOJ010000002.1"/>
</dbReference>
<feature type="domain" description="ABC transporter" evidence="5">
    <location>
        <begin position="4"/>
        <end position="233"/>
    </location>
</feature>
<accession>A0A9J6P0M0</accession>
<keyword evidence="7" id="KW-1185">Reference proteome</keyword>
<evidence type="ECO:0000259" key="5">
    <source>
        <dbReference type="PROSITE" id="PS50893"/>
    </source>
</evidence>
<evidence type="ECO:0000256" key="3">
    <source>
        <dbReference type="ARBA" id="ARBA00022741"/>
    </source>
</evidence>
<proteinExistence type="inferred from homology"/>
<dbReference type="SUPFAM" id="SSF52540">
    <property type="entry name" value="P-loop containing nucleoside triphosphate hydrolases"/>
    <property type="match status" value="1"/>
</dbReference>
<dbReference type="InterPro" id="IPR050763">
    <property type="entry name" value="ABC_transporter_ATP-binding"/>
</dbReference>
<dbReference type="InterPro" id="IPR027417">
    <property type="entry name" value="P-loop_NTPase"/>
</dbReference>
<dbReference type="Gene3D" id="3.40.50.300">
    <property type="entry name" value="P-loop containing nucleotide triphosphate hydrolases"/>
    <property type="match status" value="1"/>
</dbReference>
<comment type="similarity">
    <text evidence="1">Belongs to the ABC transporter superfamily.</text>
</comment>
<gene>
    <name evidence="6" type="ORF">KDK92_09280</name>
</gene>
<name>A0A9J6P0M0_9CLOT</name>
<dbReference type="PANTHER" id="PTHR42711">
    <property type="entry name" value="ABC TRANSPORTER ATP-BINDING PROTEIN"/>
    <property type="match status" value="1"/>
</dbReference>
<keyword evidence="3" id="KW-0547">Nucleotide-binding</keyword>
<dbReference type="Pfam" id="PF00005">
    <property type="entry name" value="ABC_tran"/>
    <property type="match status" value="1"/>
</dbReference>
<dbReference type="Pfam" id="PF13732">
    <property type="entry name" value="DrrA1-3_C"/>
    <property type="match status" value="1"/>
</dbReference>
<dbReference type="GO" id="GO:0005524">
    <property type="term" value="F:ATP binding"/>
    <property type="evidence" value="ECO:0007669"/>
    <property type="project" value="UniProtKB-KW"/>
</dbReference>
<dbReference type="InterPro" id="IPR017871">
    <property type="entry name" value="ABC_transporter-like_CS"/>
</dbReference>
<reference evidence="6" key="1">
    <citation type="journal article" date="2021" name="mSystems">
        <title>Bacteria and Archaea Synergistically Convert Glycine Betaine to Biogenic Methane in the Formosa Cold Seep of the South China Sea.</title>
        <authorList>
            <person name="Li L."/>
            <person name="Zhang W."/>
            <person name="Zhang S."/>
            <person name="Song L."/>
            <person name="Sun Q."/>
            <person name="Zhang H."/>
            <person name="Xiang H."/>
            <person name="Dong X."/>
        </authorList>
    </citation>
    <scope>NUCLEOTIDE SEQUENCE</scope>
    <source>
        <strain evidence="6">ZWT</strain>
    </source>
</reference>
<reference evidence="6" key="2">
    <citation type="submission" date="2021-04" db="EMBL/GenBank/DDBJ databases">
        <authorList>
            <person name="Dong X."/>
        </authorList>
    </citation>
    <scope>NUCLEOTIDE SEQUENCE</scope>
    <source>
        <strain evidence="6">ZWT</strain>
    </source>
</reference>
<comment type="caution">
    <text evidence="6">The sequence shown here is derived from an EMBL/GenBank/DDBJ whole genome shotgun (WGS) entry which is preliminary data.</text>
</comment>
<evidence type="ECO:0000256" key="2">
    <source>
        <dbReference type="ARBA" id="ARBA00022448"/>
    </source>
</evidence>
<protein>
    <submittedName>
        <fullName evidence="6">ABC transporter ATP-binding protein</fullName>
    </submittedName>
</protein>
<evidence type="ECO:0000313" key="6">
    <source>
        <dbReference type="EMBL" id="MCM1989932.1"/>
    </source>
</evidence>
<keyword evidence="2" id="KW-0813">Transport</keyword>
<dbReference type="InterPro" id="IPR025302">
    <property type="entry name" value="DrrA1/2-like_C"/>
</dbReference>
<dbReference type="InterPro" id="IPR003439">
    <property type="entry name" value="ABC_transporter-like_ATP-bd"/>
</dbReference>
<dbReference type="Proteomes" id="UP001056429">
    <property type="component" value="Unassembled WGS sequence"/>
</dbReference>
<sequence>MKIINCEGLSKKYKDKKALEDITFSIEGTGCIGFLGANGAGKTTTMRILTGLAAPTSGKVEVVGYDVSKDINKIRKELGYCPQTPKFYNYMTGQEWMNWVGSMFDLDKETIKKRNEELLKMCGIWEARNRKIGGYSGGMRQRLAIAQALINNPKLLILDEPVSALDPMGRYDVLKLIGKLKNKMTIFMSTHIIDDIARVADKIVIIDKGSVILSDSMNEIMKKYAKQIIEFSIEPTDKNIVKILNNKSWVSKIDVDGSKFKITTNQFEIARTQLLQLIIDEKLSLISYGVSGTSLENVFLKVVGN</sequence>
<organism evidence="6 7">
    <name type="scientific">Oceanirhabdus seepicola</name>
    <dbReference type="NCBI Taxonomy" id="2828781"/>
    <lineage>
        <taxon>Bacteria</taxon>
        <taxon>Bacillati</taxon>
        <taxon>Bacillota</taxon>
        <taxon>Clostridia</taxon>
        <taxon>Eubacteriales</taxon>
        <taxon>Clostridiaceae</taxon>
        <taxon>Oceanirhabdus</taxon>
    </lineage>
</organism>
<dbReference type="InterPro" id="IPR003593">
    <property type="entry name" value="AAA+_ATPase"/>
</dbReference>
<dbReference type="GO" id="GO:0016887">
    <property type="term" value="F:ATP hydrolysis activity"/>
    <property type="evidence" value="ECO:0007669"/>
    <property type="project" value="InterPro"/>
</dbReference>
<dbReference type="PANTHER" id="PTHR42711:SF5">
    <property type="entry name" value="ABC TRANSPORTER ATP-BINDING PROTEIN NATA"/>
    <property type="match status" value="1"/>
</dbReference>
<evidence type="ECO:0000256" key="4">
    <source>
        <dbReference type="ARBA" id="ARBA00022840"/>
    </source>
</evidence>